<dbReference type="SUPFAM" id="SSF46689">
    <property type="entry name" value="Homeodomain-like"/>
    <property type="match status" value="1"/>
</dbReference>
<evidence type="ECO:0000256" key="3">
    <source>
        <dbReference type="ARBA" id="ARBA00023163"/>
    </source>
</evidence>
<dbReference type="InterPro" id="IPR009057">
    <property type="entry name" value="Homeodomain-like_sf"/>
</dbReference>
<sequence length="198" mass="21243">MRVTETVTSGARRAQIVMAAIDTIAELGYGNASFARIAKRAGISSTRLISYHFDDKAELVRAVVGAVLAEAADYMGKRLRAGGTRPELLATYIESNLEFIAEHPTAIRAVNEIAANARADDGTSLVRLEDVDDPVSRLATLFREGQEAGDFRPFDPVVMAVTLRAAIDAAAARPDLDPHAYAAELVALFSLATRKDPS</sequence>
<dbReference type="InterPro" id="IPR050109">
    <property type="entry name" value="HTH-type_TetR-like_transc_reg"/>
</dbReference>
<dbReference type="Pfam" id="PF00440">
    <property type="entry name" value="TetR_N"/>
    <property type="match status" value="1"/>
</dbReference>
<name>A0A3D9ZKR1_9ACTN</name>
<dbReference type="PANTHER" id="PTHR30055:SF234">
    <property type="entry name" value="HTH-TYPE TRANSCRIPTIONAL REGULATOR BETI"/>
    <property type="match status" value="1"/>
</dbReference>
<dbReference type="Gene3D" id="1.10.10.60">
    <property type="entry name" value="Homeodomain-like"/>
    <property type="match status" value="1"/>
</dbReference>
<accession>A0A3D9ZKR1</accession>
<dbReference type="PANTHER" id="PTHR30055">
    <property type="entry name" value="HTH-TYPE TRANSCRIPTIONAL REGULATOR RUTR"/>
    <property type="match status" value="1"/>
</dbReference>
<dbReference type="Proteomes" id="UP000256913">
    <property type="component" value="Unassembled WGS sequence"/>
</dbReference>
<organism evidence="5 6">
    <name type="scientific">Asanoa ferruginea</name>
    <dbReference type="NCBI Taxonomy" id="53367"/>
    <lineage>
        <taxon>Bacteria</taxon>
        <taxon>Bacillati</taxon>
        <taxon>Actinomycetota</taxon>
        <taxon>Actinomycetes</taxon>
        <taxon>Micromonosporales</taxon>
        <taxon>Micromonosporaceae</taxon>
        <taxon>Asanoa</taxon>
    </lineage>
</organism>
<reference evidence="5 6" key="1">
    <citation type="submission" date="2018-08" db="EMBL/GenBank/DDBJ databases">
        <title>Sequencing the genomes of 1000 actinobacteria strains.</title>
        <authorList>
            <person name="Klenk H.-P."/>
        </authorList>
    </citation>
    <scope>NUCLEOTIDE SEQUENCE [LARGE SCALE GENOMIC DNA]</scope>
    <source>
        <strain evidence="5 6">DSM 44099</strain>
    </source>
</reference>
<dbReference type="Gene3D" id="1.10.357.10">
    <property type="entry name" value="Tetracycline Repressor, domain 2"/>
    <property type="match status" value="1"/>
</dbReference>
<gene>
    <name evidence="5" type="ORF">DFJ67_3447</name>
</gene>
<keyword evidence="3" id="KW-0804">Transcription</keyword>
<proteinExistence type="predicted"/>
<dbReference type="SUPFAM" id="SSF48498">
    <property type="entry name" value="Tetracyclin repressor-like, C-terminal domain"/>
    <property type="match status" value="1"/>
</dbReference>
<dbReference type="GO" id="GO:0000976">
    <property type="term" value="F:transcription cis-regulatory region binding"/>
    <property type="evidence" value="ECO:0007669"/>
    <property type="project" value="TreeGrafter"/>
</dbReference>
<dbReference type="EMBL" id="QUMQ01000001">
    <property type="protein sequence ID" value="REF97449.1"/>
    <property type="molecule type" value="Genomic_DNA"/>
</dbReference>
<dbReference type="AlphaFoldDB" id="A0A3D9ZKR1"/>
<keyword evidence="6" id="KW-1185">Reference proteome</keyword>
<evidence type="ECO:0000259" key="4">
    <source>
        <dbReference type="Pfam" id="PF00440"/>
    </source>
</evidence>
<dbReference type="InterPro" id="IPR001647">
    <property type="entry name" value="HTH_TetR"/>
</dbReference>
<feature type="domain" description="HTH tetR-type" evidence="4">
    <location>
        <begin position="16"/>
        <end position="63"/>
    </location>
</feature>
<dbReference type="InterPro" id="IPR036271">
    <property type="entry name" value="Tet_transcr_reg_TetR-rel_C_sf"/>
</dbReference>
<dbReference type="GO" id="GO:0003700">
    <property type="term" value="F:DNA-binding transcription factor activity"/>
    <property type="evidence" value="ECO:0007669"/>
    <property type="project" value="TreeGrafter"/>
</dbReference>
<dbReference type="OrthoDB" id="9806334at2"/>
<evidence type="ECO:0000313" key="5">
    <source>
        <dbReference type="EMBL" id="REF97449.1"/>
    </source>
</evidence>
<protein>
    <submittedName>
        <fullName evidence="5">TetR family transcriptional regulator</fullName>
    </submittedName>
</protein>
<comment type="caution">
    <text evidence="5">The sequence shown here is derived from an EMBL/GenBank/DDBJ whole genome shotgun (WGS) entry which is preliminary data.</text>
</comment>
<evidence type="ECO:0000256" key="2">
    <source>
        <dbReference type="ARBA" id="ARBA00023125"/>
    </source>
</evidence>
<keyword evidence="2" id="KW-0238">DNA-binding</keyword>
<keyword evidence="1" id="KW-0805">Transcription regulation</keyword>
<evidence type="ECO:0000313" key="6">
    <source>
        <dbReference type="Proteomes" id="UP000256913"/>
    </source>
</evidence>
<evidence type="ECO:0000256" key="1">
    <source>
        <dbReference type="ARBA" id="ARBA00023015"/>
    </source>
</evidence>